<feature type="transmembrane region" description="Helical" evidence="1">
    <location>
        <begin position="53"/>
        <end position="76"/>
    </location>
</feature>
<accession>A0ABD5EXW3</accession>
<evidence type="ECO:0000313" key="3">
    <source>
        <dbReference type="Proteomes" id="UP001183535"/>
    </source>
</evidence>
<gene>
    <name evidence="2" type="ORF">RM877_33580</name>
</gene>
<feature type="transmembrane region" description="Helical" evidence="1">
    <location>
        <begin position="97"/>
        <end position="121"/>
    </location>
</feature>
<organism evidence="2 3">
    <name type="scientific">Streptomyces doudnae</name>
    <dbReference type="NCBI Taxonomy" id="3075536"/>
    <lineage>
        <taxon>Bacteria</taxon>
        <taxon>Bacillati</taxon>
        <taxon>Actinomycetota</taxon>
        <taxon>Actinomycetes</taxon>
        <taxon>Kitasatosporales</taxon>
        <taxon>Streptomycetaceae</taxon>
        <taxon>Streptomyces</taxon>
    </lineage>
</organism>
<feature type="transmembrane region" description="Helical" evidence="1">
    <location>
        <begin position="133"/>
        <end position="152"/>
    </location>
</feature>
<evidence type="ECO:0000313" key="2">
    <source>
        <dbReference type="EMBL" id="MDT0439601.1"/>
    </source>
</evidence>
<protein>
    <recommendedName>
        <fullName evidence="4">Integral membrane protein</fullName>
    </recommendedName>
</protein>
<dbReference type="AlphaFoldDB" id="A0ABD5EXW3"/>
<comment type="caution">
    <text evidence="2">The sequence shown here is derived from an EMBL/GenBank/DDBJ whole genome shotgun (WGS) entry which is preliminary data.</text>
</comment>
<feature type="transmembrane region" description="Helical" evidence="1">
    <location>
        <begin position="164"/>
        <end position="181"/>
    </location>
</feature>
<proteinExistence type="predicted"/>
<keyword evidence="1" id="KW-0812">Transmembrane</keyword>
<keyword evidence="3" id="KW-1185">Reference proteome</keyword>
<feature type="transmembrane region" description="Helical" evidence="1">
    <location>
        <begin position="14"/>
        <end position="33"/>
    </location>
</feature>
<dbReference type="EMBL" id="JAVRES010000029">
    <property type="protein sequence ID" value="MDT0439601.1"/>
    <property type="molecule type" value="Genomic_DNA"/>
</dbReference>
<name>A0ABD5EXW3_9ACTN</name>
<sequence length="460" mass="48816">MNLRVLRIELRRSAAPWAGLVVAAVGLGFLYAVPGAWWGSSVQWTSQWTSLALWTRVLFFYLWPLVAGIGALYGLRDRRSRMPELLASAPRPAWRRAAAPAGAAALALTAGFGLLVLWGAVQVASGPATYAPLGWLPISAVGLLALLAALLFGMGTGRALPSPLTPPAVVVVFLAATVLLAQNNERELPTSTTVPHLLSQLSPAVAEPRQVLLTLTGAVHLGQAFWFLGLAATGFVLLTAVRARQRLTALVPAVAGLALALLVLPGTPRGSYRIDPAAASPVCEGAVCVTAMHRDRLAGLAPDGARALKALRSKLGDRAPRRVREETAPRALGADRVLDPATVLVNFEDPQFGSARGDQLLRRLIGEGLAPSCSANTAWEGASDGSLLVQSVLASWVLGEYRLIGTDSYDPAEYRDSTRRAWDRFAALEPAEQLRRAVTVRTAALRCDLGPADKLVGEPR</sequence>
<dbReference type="Proteomes" id="UP001183535">
    <property type="component" value="Unassembled WGS sequence"/>
</dbReference>
<evidence type="ECO:0000256" key="1">
    <source>
        <dbReference type="SAM" id="Phobius"/>
    </source>
</evidence>
<reference evidence="3" key="1">
    <citation type="submission" date="2023-07" db="EMBL/GenBank/DDBJ databases">
        <title>30 novel species of actinomycetes from the DSMZ collection.</title>
        <authorList>
            <person name="Nouioui I."/>
        </authorList>
    </citation>
    <scope>NUCLEOTIDE SEQUENCE [LARGE SCALE GENOMIC DNA]</scope>
    <source>
        <strain evidence="3">DSM 41981</strain>
    </source>
</reference>
<evidence type="ECO:0008006" key="4">
    <source>
        <dbReference type="Google" id="ProtNLM"/>
    </source>
</evidence>
<dbReference type="RefSeq" id="WP_093830215.1">
    <property type="nucleotide sequence ID" value="NZ_JAVRES010000029.1"/>
</dbReference>
<keyword evidence="1" id="KW-0472">Membrane</keyword>
<keyword evidence="1" id="KW-1133">Transmembrane helix</keyword>
<feature type="transmembrane region" description="Helical" evidence="1">
    <location>
        <begin position="247"/>
        <end position="266"/>
    </location>
</feature>
<feature type="transmembrane region" description="Helical" evidence="1">
    <location>
        <begin position="218"/>
        <end position="240"/>
    </location>
</feature>